<evidence type="ECO:0000256" key="1">
    <source>
        <dbReference type="ARBA" id="ARBA00004191"/>
    </source>
</evidence>
<keyword evidence="6 9" id="KW-0326">Glycosidase</keyword>
<accession>A0A514YDF1</accession>
<dbReference type="GO" id="GO:0071555">
    <property type="term" value="P:cell wall organization"/>
    <property type="evidence" value="ECO:0007669"/>
    <property type="project" value="UniProtKB-KW"/>
</dbReference>
<dbReference type="GO" id="GO:0005975">
    <property type="term" value="P:carbohydrate metabolic process"/>
    <property type="evidence" value="ECO:0007669"/>
    <property type="project" value="InterPro"/>
</dbReference>
<reference evidence="11" key="2">
    <citation type="submission" date="2019-07" db="EMBL/GenBank/DDBJ databases">
        <title>Sequencing, Assembly and Annotation of the Mango Genome Cultivar 'Tommy Atkins'.</title>
        <authorList>
            <person name="Islas-Osuna M.A."/>
        </authorList>
    </citation>
    <scope>NUCLEOTIDE SEQUENCE</scope>
</reference>
<sequence length="1195" mass="126707">MYSNMIAAAACLLFWLCLLTEVRGKKFDVKKFGAKADGKSDDCKAIASAWRAACTYMRPSTPVIPKGEYMVGRLMLEGPCKAPVTFELQGTLKAPTVTDQKKTQDGWVAFKRINGLTVLGGGVFDGQGSAAWASNNCARTGKFNSLPANLRMTEVTNSKIQDLTSLNSKLFHMNILGCNNLTLQHITITAPENSSNTDGIHVGRSNGVNVTDANIQTGDDCISLGDGSQQINVEKVTCGPGHGVSIGSLGKYQNEQPVEGITVRNCTLTNTMNGVRVKTWPASPRGAASNLRFQDIIMNNVSNPILIDQKYCPYGQCKAEAPSRIRISDVSFKNIRGTSATQVAVKIVCSRGLPCQKVDICDVNLTYNGKGSAVSECANVKPAVSGKMAKMTNLAIILFFGLSLISTAKAHESAVVDITKFGAVDGGCVTEALSSAWKEACQSPVPSRVFIPPGNYTLGKVCLEGPCNNPIEIEVKGTIKAVNDIVDEFWIEFNKITGFKLFGGGVFDGDGAKAWEKCEASGGCKKKSMGLKFNCVNNGTIEDITSLNAKQFHMSVVGSTNLCLSRLTITAPGESPNTDGIHIGHSTNVNVTDSCIATGDDCIAFVGGTKQTTVSNVICGPGHGISVGSLGKYPKEEPLSCITVKDCRFNNTDNGVRIKTWPDLYENSASELHFENIIMNNVSNPIIIDQNYCGGKKCSQGQSKVKLSNIIFRNITGTSADPCAVKLACSSGTCEGVELSEIDLAPAVAAEQLISVCNNVRPNVVGKMNPPACTGPMAKLTNLAILLLFALSLTSTAEAHESTVVDITKFGAVDGGCITEALTSAWREACQSPIPSRVFIPPGNYTLGKVCLEGPCKSSIEVEVKGTIKSVNHPSDEFWIEFNIITGFKLFGGGIFDGDGAKTWEICEASDDGCKKKSTGLNFNNITDGTIENITSLNAKHFHMGVVDSTDVCLSHLTIIAPAESPNTDGIHIGHSTNVNVSDSWIATGDDCIGFVGGTKHITVSNVICGPGHGISVGSLGKYPDEGPLSHITVRDCRFNNTDNGVRIKTWPDRYENSASDLHFENIIMYNVSNPIIIDQNYCGGKKCSKGQSKVKLNNIIFRNITGTSADPCAVTLACSTGTCEGVELSEINLAPAVAAEKLISECKNVQPNVVGRMNPPACTGPVEISGKLGGGGDKVGTNNSTVTGSVEIGG</sequence>
<keyword evidence="3" id="KW-0134">Cell wall</keyword>
<keyword evidence="10" id="KW-0732">Signal</keyword>
<evidence type="ECO:0000256" key="8">
    <source>
        <dbReference type="PROSITE-ProRule" id="PRU10052"/>
    </source>
</evidence>
<organism evidence="11">
    <name type="scientific">Mangifera indica</name>
    <name type="common">Mango</name>
    <dbReference type="NCBI Taxonomy" id="29780"/>
    <lineage>
        <taxon>Eukaryota</taxon>
        <taxon>Viridiplantae</taxon>
        <taxon>Streptophyta</taxon>
        <taxon>Embryophyta</taxon>
        <taxon>Tracheophyta</taxon>
        <taxon>Spermatophyta</taxon>
        <taxon>Magnoliopsida</taxon>
        <taxon>eudicotyledons</taxon>
        <taxon>Gunneridae</taxon>
        <taxon>Pentapetalae</taxon>
        <taxon>rosids</taxon>
        <taxon>malvids</taxon>
        <taxon>Sapindales</taxon>
        <taxon>Anacardiaceae</taxon>
        <taxon>Mangifera</taxon>
    </lineage>
</organism>
<dbReference type="SMART" id="SM00710">
    <property type="entry name" value="PbH1"/>
    <property type="match status" value="13"/>
</dbReference>
<feature type="active site" evidence="8">
    <location>
        <position position="242"/>
    </location>
</feature>
<dbReference type="EC" id="3.2.1.15" evidence="11"/>
<feature type="chain" id="PRO_5021937468" evidence="10">
    <location>
        <begin position="25"/>
        <end position="1195"/>
    </location>
</feature>
<dbReference type="FunFam" id="2.160.20.10:FF:000004">
    <property type="entry name" value="Pectin lyase-like superfamily protein"/>
    <property type="match status" value="3"/>
</dbReference>
<dbReference type="Pfam" id="PF00295">
    <property type="entry name" value="Glyco_hydro_28"/>
    <property type="match status" value="3"/>
</dbReference>
<dbReference type="PANTHER" id="PTHR31375">
    <property type="match status" value="1"/>
</dbReference>
<feature type="active site" evidence="8">
    <location>
        <position position="1013"/>
    </location>
</feature>
<keyword evidence="5 9" id="KW-0378">Hydrolase</keyword>
<evidence type="ECO:0000256" key="9">
    <source>
        <dbReference type="RuleBase" id="RU361169"/>
    </source>
</evidence>
<dbReference type="InterPro" id="IPR012334">
    <property type="entry name" value="Pectin_lyas_fold"/>
</dbReference>
<evidence type="ECO:0000256" key="4">
    <source>
        <dbReference type="ARBA" id="ARBA00022525"/>
    </source>
</evidence>
<evidence type="ECO:0000313" key="11">
    <source>
        <dbReference type="EMBL" id="QDK56812.1"/>
    </source>
</evidence>
<evidence type="ECO:0000256" key="6">
    <source>
        <dbReference type="ARBA" id="ARBA00023295"/>
    </source>
</evidence>
<dbReference type="InterPro" id="IPR006626">
    <property type="entry name" value="PbH1"/>
</dbReference>
<dbReference type="InterPro" id="IPR011050">
    <property type="entry name" value="Pectin_lyase_fold/virulence"/>
</dbReference>
<keyword evidence="4" id="KW-0964">Secreted</keyword>
<comment type="subcellular location">
    <subcellularLocation>
        <location evidence="1">Secreted</location>
        <location evidence="1">Cell wall</location>
    </subcellularLocation>
</comment>
<dbReference type="Gene3D" id="2.160.20.10">
    <property type="entry name" value="Single-stranded right-handed beta-helix, Pectin lyase-like"/>
    <property type="match status" value="3"/>
</dbReference>
<dbReference type="InterPro" id="IPR000743">
    <property type="entry name" value="Glyco_hydro_28"/>
</dbReference>
<dbReference type="SUPFAM" id="SSF51126">
    <property type="entry name" value="Pectin lyase-like"/>
    <property type="match status" value="3"/>
</dbReference>
<evidence type="ECO:0000256" key="2">
    <source>
        <dbReference type="ARBA" id="ARBA00008834"/>
    </source>
</evidence>
<evidence type="ECO:0000256" key="5">
    <source>
        <dbReference type="ARBA" id="ARBA00022801"/>
    </source>
</evidence>
<evidence type="ECO:0000256" key="3">
    <source>
        <dbReference type="ARBA" id="ARBA00022512"/>
    </source>
</evidence>
<protein>
    <submittedName>
        <fullName evidence="11">Polygalacturonase</fullName>
        <ecNumber evidence="11">3.2.1.15</ecNumber>
    </submittedName>
</protein>
<dbReference type="GO" id="GO:0004650">
    <property type="term" value="F:polygalacturonase activity"/>
    <property type="evidence" value="ECO:0007669"/>
    <property type="project" value="UniProtKB-EC"/>
</dbReference>
<name>A0A514YDF1_MANIN</name>
<evidence type="ECO:0000256" key="10">
    <source>
        <dbReference type="SAM" id="SignalP"/>
    </source>
</evidence>
<reference evidence="11" key="1">
    <citation type="submission" date="2019-05" db="EMBL/GenBank/DDBJ databases">
        <authorList>
            <person name="Kuhn D.N."/>
        </authorList>
    </citation>
    <scope>NUCLEOTIDE SEQUENCE</scope>
</reference>
<dbReference type="AlphaFoldDB" id="A0A514YDF1"/>
<dbReference type="PROSITE" id="PS00502">
    <property type="entry name" value="POLYGALACTURONASE"/>
    <property type="match status" value="3"/>
</dbReference>
<gene>
    <name evidence="11" type="primary">PG42</name>
</gene>
<dbReference type="EMBL" id="MK936568">
    <property type="protein sequence ID" value="QDK56812.1"/>
    <property type="molecule type" value="Genomic_DNA"/>
</dbReference>
<evidence type="ECO:0000256" key="7">
    <source>
        <dbReference type="ARBA" id="ARBA00023316"/>
    </source>
</evidence>
<keyword evidence="7" id="KW-0961">Cell wall biogenesis/degradation</keyword>
<comment type="similarity">
    <text evidence="2 9">Belongs to the glycosyl hydrolase 28 family.</text>
</comment>
<proteinExistence type="inferred from homology"/>
<feature type="active site" evidence="8">
    <location>
        <position position="623"/>
    </location>
</feature>
<feature type="signal peptide" evidence="10">
    <location>
        <begin position="1"/>
        <end position="24"/>
    </location>
</feature>